<feature type="domain" description="Chromo" evidence="1">
    <location>
        <begin position="308"/>
        <end position="345"/>
    </location>
</feature>
<feature type="non-terminal residue" evidence="3">
    <location>
        <position position="373"/>
    </location>
</feature>
<dbReference type="Gene3D" id="3.30.420.10">
    <property type="entry name" value="Ribonuclease H-like superfamily/Ribonuclease H"/>
    <property type="match status" value="1"/>
</dbReference>
<dbReference type="PANTHER" id="PTHR46585">
    <property type="entry name" value="INTEGRASE CORE DOMAIN CONTAINING PROTEIN"/>
    <property type="match status" value="1"/>
</dbReference>
<dbReference type="InterPro" id="IPR023780">
    <property type="entry name" value="Chromo_domain"/>
</dbReference>
<dbReference type="SUPFAM" id="SSF54160">
    <property type="entry name" value="Chromo domain-like"/>
    <property type="match status" value="1"/>
</dbReference>
<dbReference type="Pfam" id="PF00385">
    <property type="entry name" value="Chromo"/>
    <property type="match status" value="1"/>
</dbReference>
<protein>
    <recommendedName>
        <fullName evidence="5">Chromo domain-containing protein</fullName>
    </recommendedName>
</protein>
<accession>A0A814PGF2</accession>
<dbReference type="PROSITE" id="PS50013">
    <property type="entry name" value="CHROMO_2"/>
    <property type="match status" value="1"/>
</dbReference>
<keyword evidence="4" id="KW-1185">Reference proteome</keyword>
<comment type="caution">
    <text evidence="3">The sequence shown here is derived from an EMBL/GenBank/DDBJ whole genome shotgun (WGS) entry which is preliminary data.</text>
</comment>
<dbReference type="AlphaFoldDB" id="A0A814PGF2"/>
<reference evidence="3" key="1">
    <citation type="submission" date="2021-02" db="EMBL/GenBank/DDBJ databases">
        <authorList>
            <person name="Nowell W R."/>
        </authorList>
    </citation>
    <scope>NUCLEOTIDE SEQUENCE</scope>
    <source>
        <strain evidence="3">Ploen Becks lab</strain>
    </source>
</reference>
<dbReference type="InterPro" id="IPR036397">
    <property type="entry name" value="RNaseH_sf"/>
</dbReference>
<gene>
    <name evidence="3" type="ORF">OXX778_LOCUS21324</name>
</gene>
<evidence type="ECO:0008006" key="5">
    <source>
        <dbReference type="Google" id="ProtNLM"/>
    </source>
</evidence>
<sequence>MSKFLKYLEPPAPFTGQTSFKHTVKNKNKLNDWLLEQEPNTLHRPLRKKFVREKVILNGIDDLWQADLVDVSNISKENKEYKFLLTVIDVFSKFAWVKPLKNKTSESILQALTEIFKSRKPDKLQTDKGREFLNKPVQDFLKKINVHLYTTYSELKASVVKRFNRTLKEKMWRYFTYKNNHDYTKILDNLVDSYNNKFHRTIKTTHSNVSSKNEEKVIKNIYGYDKNTGDDSLLTLNFKIGDKVRISKTKGLFEKGYTPNWTREIFVIDKIVYSNPLTYIIKDLNDETIEGRFYEQELQKINKNEEIYQIDKIIRKRKKNNKLEYFVSWIGYPKSFNSWVKKEDVMPSNSSMDLYPQNTMTDFTVLLKEPIRL</sequence>
<dbReference type="SUPFAM" id="SSF53098">
    <property type="entry name" value="Ribonuclease H-like"/>
    <property type="match status" value="1"/>
</dbReference>
<dbReference type="CDD" id="cd00024">
    <property type="entry name" value="CD_CSD"/>
    <property type="match status" value="1"/>
</dbReference>
<dbReference type="Pfam" id="PF00665">
    <property type="entry name" value="rve"/>
    <property type="match status" value="1"/>
</dbReference>
<dbReference type="Proteomes" id="UP000663879">
    <property type="component" value="Unassembled WGS sequence"/>
</dbReference>
<dbReference type="PROSITE" id="PS50994">
    <property type="entry name" value="INTEGRASE"/>
    <property type="match status" value="1"/>
</dbReference>
<evidence type="ECO:0000313" key="4">
    <source>
        <dbReference type="Proteomes" id="UP000663879"/>
    </source>
</evidence>
<organism evidence="3 4">
    <name type="scientific">Brachionus calyciflorus</name>
    <dbReference type="NCBI Taxonomy" id="104777"/>
    <lineage>
        <taxon>Eukaryota</taxon>
        <taxon>Metazoa</taxon>
        <taxon>Spiralia</taxon>
        <taxon>Gnathifera</taxon>
        <taxon>Rotifera</taxon>
        <taxon>Eurotatoria</taxon>
        <taxon>Monogononta</taxon>
        <taxon>Pseudotrocha</taxon>
        <taxon>Ploima</taxon>
        <taxon>Brachionidae</taxon>
        <taxon>Brachionus</taxon>
    </lineage>
</organism>
<dbReference type="InterPro" id="IPR000953">
    <property type="entry name" value="Chromo/chromo_shadow_dom"/>
</dbReference>
<dbReference type="PANTHER" id="PTHR46585:SF1">
    <property type="entry name" value="CHROMO DOMAIN-CONTAINING PROTEIN"/>
    <property type="match status" value="1"/>
</dbReference>
<dbReference type="EMBL" id="CAJNOC010007767">
    <property type="protein sequence ID" value="CAF1104621.1"/>
    <property type="molecule type" value="Genomic_DNA"/>
</dbReference>
<feature type="domain" description="Integrase catalytic" evidence="2">
    <location>
        <begin position="41"/>
        <end position="214"/>
    </location>
</feature>
<dbReference type="InterPro" id="IPR012337">
    <property type="entry name" value="RNaseH-like_sf"/>
</dbReference>
<dbReference type="GO" id="GO:0015074">
    <property type="term" value="P:DNA integration"/>
    <property type="evidence" value="ECO:0007669"/>
    <property type="project" value="InterPro"/>
</dbReference>
<dbReference type="Gene3D" id="2.40.50.40">
    <property type="match status" value="1"/>
</dbReference>
<dbReference type="InterPro" id="IPR001584">
    <property type="entry name" value="Integrase_cat-core"/>
</dbReference>
<proteinExistence type="predicted"/>
<evidence type="ECO:0000259" key="1">
    <source>
        <dbReference type="PROSITE" id="PS50013"/>
    </source>
</evidence>
<evidence type="ECO:0000313" key="3">
    <source>
        <dbReference type="EMBL" id="CAF1104621.1"/>
    </source>
</evidence>
<name>A0A814PGF2_9BILA</name>
<dbReference type="InterPro" id="IPR016197">
    <property type="entry name" value="Chromo-like_dom_sf"/>
</dbReference>
<dbReference type="OrthoDB" id="6408700at2759"/>
<dbReference type="GO" id="GO:0003676">
    <property type="term" value="F:nucleic acid binding"/>
    <property type="evidence" value="ECO:0007669"/>
    <property type="project" value="InterPro"/>
</dbReference>
<evidence type="ECO:0000259" key="2">
    <source>
        <dbReference type="PROSITE" id="PS50994"/>
    </source>
</evidence>
<dbReference type="SMART" id="SM00298">
    <property type="entry name" value="CHROMO"/>
    <property type="match status" value="1"/>
</dbReference>